<evidence type="ECO:0000256" key="3">
    <source>
        <dbReference type="ARBA" id="ARBA00016573"/>
    </source>
</evidence>
<keyword evidence="8" id="KW-1185">Reference proteome</keyword>
<dbReference type="Gene3D" id="2.160.10.10">
    <property type="entry name" value="Hexapeptide repeat proteins"/>
    <property type="match status" value="1"/>
</dbReference>
<organism evidence="7 8">
    <name type="scientific">Chrysophaeum taylorii</name>
    <dbReference type="NCBI Taxonomy" id="2483200"/>
    <lineage>
        <taxon>Eukaryota</taxon>
        <taxon>Sar</taxon>
        <taxon>Stramenopiles</taxon>
        <taxon>Ochrophyta</taxon>
        <taxon>Pelagophyceae</taxon>
        <taxon>Pelagomonadales</taxon>
        <taxon>Pelagomonadaceae</taxon>
        <taxon>Chrysophaeum</taxon>
    </lineage>
</organism>
<evidence type="ECO:0000256" key="5">
    <source>
        <dbReference type="ARBA" id="ARBA00023212"/>
    </source>
</evidence>
<dbReference type="AlphaFoldDB" id="A0AAD7U4E6"/>
<dbReference type="PANTHER" id="PTHR13072">
    <property type="entry name" value="DYNACTIN 6"/>
    <property type="match status" value="1"/>
</dbReference>
<evidence type="ECO:0000313" key="8">
    <source>
        <dbReference type="Proteomes" id="UP001230188"/>
    </source>
</evidence>
<keyword evidence="5" id="KW-0206">Cytoskeleton</keyword>
<comment type="function">
    <text evidence="6">Part of the dynactin complex that activates the molecular motor dynein for ultra-processive transport along microtubules.</text>
</comment>
<evidence type="ECO:0000256" key="4">
    <source>
        <dbReference type="ARBA" id="ARBA00022490"/>
    </source>
</evidence>
<evidence type="ECO:0000256" key="2">
    <source>
        <dbReference type="ARBA" id="ARBA00007719"/>
    </source>
</evidence>
<dbReference type="EMBL" id="JAQMWT010000686">
    <property type="protein sequence ID" value="KAJ8598146.1"/>
    <property type="molecule type" value="Genomic_DNA"/>
</dbReference>
<dbReference type="InterPro" id="IPR011004">
    <property type="entry name" value="Trimer_LpxA-like_sf"/>
</dbReference>
<dbReference type="Proteomes" id="UP001230188">
    <property type="component" value="Unassembled WGS sequence"/>
</dbReference>
<accession>A0AAD7U4E6</accession>
<reference evidence="7" key="1">
    <citation type="submission" date="2023-01" db="EMBL/GenBank/DDBJ databases">
        <title>Metagenome sequencing of chrysophaentin producing Chrysophaeum taylorii.</title>
        <authorList>
            <person name="Davison J."/>
            <person name="Bewley C."/>
        </authorList>
    </citation>
    <scope>NUCLEOTIDE SEQUENCE</scope>
    <source>
        <strain evidence="7">NIES-1699</strain>
    </source>
</reference>
<keyword evidence="4" id="KW-0963">Cytoplasm</keyword>
<sequence>MATTARCVVDESARIEGVVQLGEDNVVEEGVEISNTSAEPLVIGRGNRFEAGCVVRASVGDYNVFKARCVVEAGVEIGSGCCVGATVRLREGTYENSSVWRDDDVVRVMRCEHLLDLHRAIVTAYVTSLGRRGSLR</sequence>
<evidence type="ECO:0000256" key="1">
    <source>
        <dbReference type="ARBA" id="ARBA00004245"/>
    </source>
</evidence>
<name>A0AAD7U4E6_9STRA</name>
<dbReference type="PANTHER" id="PTHR13072:SF0">
    <property type="entry name" value="DYNACTIN SUBUNIT 6"/>
    <property type="match status" value="1"/>
</dbReference>
<evidence type="ECO:0000313" key="7">
    <source>
        <dbReference type="EMBL" id="KAJ8598146.1"/>
    </source>
</evidence>
<comment type="similarity">
    <text evidence="2">Belongs to the dynactin subunits 5/6 family. Dynactin subunit 6 subfamily.</text>
</comment>
<protein>
    <recommendedName>
        <fullName evidence="3">Dynactin subunit 6</fullName>
    </recommendedName>
</protein>
<comment type="subcellular location">
    <subcellularLocation>
        <location evidence="1">Cytoplasm</location>
        <location evidence="1">Cytoskeleton</location>
    </subcellularLocation>
</comment>
<gene>
    <name evidence="7" type="ORF">CTAYLR_007420</name>
</gene>
<proteinExistence type="inferred from homology"/>
<dbReference type="SUPFAM" id="SSF51161">
    <property type="entry name" value="Trimeric LpxA-like enzymes"/>
    <property type="match status" value="1"/>
</dbReference>
<dbReference type="GO" id="GO:0007052">
    <property type="term" value="P:mitotic spindle organization"/>
    <property type="evidence" value="ECO:0007669"/>
    <property type="project" value="TreeGrafter"/>
</dbReference>
<comment type="caution">
    <text evidence="7">The sequence shown here is derived from an EMBL/GenBank/DDBJ whole genome shotgun (WGS) entry which is preliminary data.</text>
</comment>
<dbReference type="GO" id="GO:0070840">
    <property type="term" value="F:dynein complex binding"/>
    <property type="evidence" value="ECO:0007669"/>
    <property type="project" value="TreeGrafter"/>
</dbReference>
<dbReference type="GO" id="GO:0005869">
    <property type="term" value="C:dynactin complex"/>
    <property type="evidence" value="ECO:0007669"/>
    <property type="project" value="InterPro"/>
</dbReference>
<dbReference type="InterPro" id="IPR027777">
    <property type="entry name" value="DCTN6"/>
</dbReference>
<evidence type="ECO:0000256" key="6">
    <source>
        <dbReference type="ARBA" id="ARBA00034687"/>
    </source>
</evidence>